<comment type="caution">
    <text evidence="2">The sequence shown here is derived from an EMBL/GenBank/DDBJ whole genome shotgun (WGS) entry which is preliminary data.</text>
</comment>
<proteinExistence type="predicted"/>
<keyword evidence="3" id="KW-1185">Reference proteome</keyword>
<feature type="transmembrane region" description="Helical" evidence="1">
    <location>
        <begin position="91"/>
        <end position="114"/>
    </location>
</feature>
<keyword evidence="1" id="KW-0812">Transmembrane</keyword>
<gene>
    <name evidence="2" type="ORF">RB653_006628</name>
</gene>
<keyword evidence="1" id="KW-1133">Transmembrane helix</keyword>
<evidence type="ECO:0000313" key="3">
    <source>
        <dbReference type="Proteomes" id="UP001344447"/>
    </source>
</evidence>
<name>A0AAN7YWE9_9MYCE</name>
<feature type="transmembrane region" description="Helical" evidence="1">
    <location>
        <begin position="61"/>
        <end position="85"/>
    </location>
</feature>
<protein>
    <submittedName>
        <fullName evidence="2">Uncharacterized protein</fullName>
    </submittedName>
</protein>
<feature type="transmembrane region" description="Helical" evidence="1">
    <location>
        <begin position="36"/>
        <end position="54"/>
    </location>
</feature>
<organism evidence="2 3">
    <name type="scientific">Dictyostelium firmibasis</name>
    <dbReference type="NCBI Taxonomy" id="79012"/>
    <lineage>
        <taxon>Eukaryota</taxon>
        <taxon>Amoebozoa</taxon>
        <taxon>Evosea</taxon>
        <taxon>Eumycetozoa</taxon>
        <taxon>Dictyostelia</taxon>
        <taxon>Dictyosteliales</taxon>
        <taxon>Dictyosteliaceae</taxon>
        <taxon>Dictyostelium</taxon>
    </lineage>
</organism>
<dbReference type="Proteomes" id="UP001344447">
    <property type="component" value="Unassembled WGS sequence"/>
</dbReference>
<evidence type="ECO:0000256" key="1">
    <source>
        <dbReference type="SAM" id="Phobius"/>
    </source>
</evidence>
<dbReference type="EMBL" id="JAVFKY010000005">
    <property type="protein sequence ID" value="KAK5575495.1"/>
    <property type="molecule type" value="Genomic_DNA"/>
</dbReference>
<evidence type="ECO:0000313" key="2">
    <source>
        <dbReference type="EMBL" id="KAK5575495.1"/>
    </source>
</evidence>
<feature type="transmembrane region" description="Helical" evidence="1">
    <location>
        <begin position="12"/>
        <end position="30"/>
    </location>
</feature>
<dbReference type="AlphaFoldDB" id="A0AAN7YWE9"/>
<keyword evidence="1" id="KW-0472">Membrane</keyword>
<sequence length="134" mass="15070">MPWFEGTEIKIRLLYFLCIFLVIMGIISAFSTFIIGFILCIGSILIAGCGIAGARFNSHKLLFYFMCGLAILIILSFLSVIVTAITKPGWSWWMIKDFVFILAYGSGIFLAFLLRGRSFRMNTSSAQNANFQKL</sequence>
<reference evidence="2 3" key="1">
    <citation type="submission" date="2023-11" db="EMBL/GenBank/DDBJ databases">
        <title>Dfirmibasis_genome.</title>
        <authorList>
            <person name="Edelbroek B."/>
            <person name="Kjellin J."/>
            <person name="Jerlstrom-Hultqvist J."/>
            <person name="Soderbom F."/>
        </authorList>
    </citation>
    <scope>NUCLEOTIDE SEQUENCE [LARGE SCALE GENOMIC DNA]</scope>
    <source>
        <strain evidence="2 3">TNS-C-14</strain>
    </source>
</reference>
<accession>A0AAN7YWE9</accession>